<feature type="coiled-coil region" evidence="1">
    <location>
        <begin position="362"/>
        <end position="396"/>
    </location>
</feature>
<dbReference type="Proteomes" id="UP001178507">
    <property type="component" value="Unassembled WGS sequence"/>
</dbReference>
<protein>
    <submittedName>
        <fullName evidence="3">Uncharacterized protein</fullName>
    </submittedName>
</protein>
<sequence>MAAMFPAAAEAKQSADVLCERFSSLFALLAKEEETLKATVLQNELMEKQLQELRYDPRRLTGSFAAEAAELRSEAHAAEQKAALRHGEVGALAAAQATYERQCARLQERCQAEAGQERSAAEAMGRSTSEQRFLKSESEELTHQLEVAEAQRKGILDDFQAAQDIGRQAAEKSKELQERLVAEKAKMQKVQEEVRRGQEDVSAVEKVVVSKRSDVQELQGSLAEEREVAQQSETRLREQVGKRARYEEELATLSSKLERCRREGSDLQAQLDEKTKEVWLLKDRLQAEEQRHRTELEAAEASKAQKERMEAELKGAVGAKTDVELELGNLRKLASDLAEQCAAQRRWRDEQLQKQSAGEMAAERLRKELAQLHSEQLRLQQEAKQATHERNRLEVELQVAKPALEEVWRRCKDLETRLVARVRELSDESDKVRRLQNEADAAKARISALDGQNNLITRKLDDLRSPRVDAFQKPEPMATLKEPRGDMSDRLAMRDSPHAELPAVSAEAKEYNADAVRYLCDFVTREEARLGLPR</sequence>
<evidence type="ECO:0000256" key="2">
    <source>
        <dbReference type="SAM" id="MobiDB-lite"/>
    </source>
</evidence>
<proteinExistence type="predicted"/>
<accession>A0AA36NC83</accession>
<evidence type="ECO:0000313" key="3">
    <source>
        <dbReference type="EMBL" id="CAJ1400699.1"/>
    </source>
</evidence>
<reference evidence="3" key="1">
    <citation type="submission" date="2023-08" db="EMBL/GenBank/DDBJ databases">
        <authorList>
            <person name="Chen Y."/>
            <person name="Shah S."/>
            <person name="Dougan E. K."/>
            <person name="Thang M."/>
            <person name="Chan C."/>
        </authorList>
    </citation>
    <scope>NUCLEOTIDE SEQUENCE</scope>
</reference>
<gene>
    <name evidence="3" type="ORF">EVOR1521_LOCUS23996</name>
</gene>
<dbReference type="EMBL" id="CAUJNA010003381">
    <property type="protein sequence ID" value="CAJ1400699.1"/>
    <property type="molecule type" value="Genomic_DNA"/>
</dbReference>
<feature type="region of interest" description="Disordered" evidence="2">
    <location>
        <begin position="117"/>
        <end position="138"/>
    </location>
</feature>
<dbReference type="AlphaFoldDB" id="A0AA36NC83"/>
<name>A0AA36NC83_9DINO</name>
<evidence type="ECO:0000313" key="4">
    <source>
        <dbReference type="Proteomes" id="UP001178507"/>
    </source>
</evidence>
<keyword evidence="4" id="KW-1185">Reference proteome</keyword>
<evidence type="ECO:0000256" key="1">
    <source>
        <dbReference type="SAM" id="Coils"/>
    </source>
</evidence>
<comment type="caution">
    <text evidence="3">The sequence shown here is derived from an EMBL/GenBank/DDBJ whole genome shotgun (WGS) entry which is preliminary data.</text>
</comment>
<feature type="coiled-coil region" evidence="1">
    <location>
        <begin position="425"/>
        <end position="452"/>
    </location>
</feature>
<organism evidence="3 4">
    <name type="scientific">Effrenium voratum</name>
    <dbReference type="NCBI Taxonomy" id="2562239"/>
    <lineage>
        <taxon>Eukaryota</taxon>
        <taxon>Sar</taxon>
        <taxon>Alveolata</taxon>
        <taxon>Dinophyceae</taxon>
        <taxon>Suessiales</taxon>
        <taxon>Symbiodiniaceae</taxon>
        <taxon>Effrenium</taxon>
    </lineage>
</organism>
<keyword evidence="1" id="KW-0175">Coiled coil</keyword>